<reference evidence="1" key="2">
    <citation type="journal article" date="2015" name="Data Brief">
        <title>Shoot transcriptome of the giant reed, Arundo donax.</title>
        <authorList>
            <person name="Barrero R.A."/>
            <person name="Guerrero F.D."/>
            <person name="Moolhuijzen P."/>
            <person name="Goolsby J.A."/>
            <person name="Tidwell J."/>
            <person name="Bellgard S.E."/>
            <person name="Bellgard M.I."/>
        </authorList>
    </citation>
    <scope>NUCLEOTIDE SEQUENCE</scope>
    <source>
        <tissue evidence="1">Shoot tissue taken approximately 20 cm above the soil surface</tissue>
    </source>
</reference>
<evidence type="ECO:0000313" key="1">
    <source>
        <dbReference type="EMBL" id="JAE30504.1"/>
    </source>
</evidence>
<dbReference type="EMBL" id="GBRH01167392">
    <property type="protein sequence ID" value="JAE30504.1"/>
    <property type="molecule type" value="Transcribed_RNA"/>
</dbReference>
<accession>A0A0A9H3Y7</accession>
<protein>
    <submittedName>
        <fullName evidence="1">Uncharacterized protein</fullName>
    </submittedName>
</protein>
<sequence>MCYVTERVRDNYRTLNFILIQWPGICTQITEADYMLEQFAKQKKLLEVATMMKLSTIFLTSF</sequence>
<organism evidence="1">
    <name type="scientific">Arundo donax</name>
    <name type="common">Giant reed</name>
    <name type="synonym">Donax arundinaceus</name>
    <dbReference type="NCBI Taxonomy" id="35708"/>
    <lineage>
        <taxon>Eukaryota</taxon>
        <taxon>Viridiplantae</taxon>
        <taxon>Streptophyta</taxon>
        <taxon>Embryophyta</taxon>
        <taxon>Tracheophyta</taxon>
        <taxon>Spermatophyta</taxon>
        <taxon>Magnoliopsida</taxon>
        <taxon>Liliopsida</taxon>
        <taxon>Poales</taxon>
        <taxon>Poaceae</taxon>
        <taxon>PACMAD clade</taxon>
        <taxon>Arundinoideae</taxon>
        <taxon>Arundineae</taxon>
        <taxon>Arundo</taxon>
    </lineage>
</organism>
<name>A0A0A9H3Y7_ARUDO</name>
<proteinExistence type="predicted"/>
<dbReference type="AlphaFoldDB" id="A0A0A9H3Y7"/>
<reference evidence="1" key="1">
    <citation type="submission" date="2014-09" db="EMBL/GenBank/DDBJ databases">
        <authorList>
            <person name="Magalhaes I.L.F."/>
            <person name="Oliveira U."/>
            <person name="Santos F.R."/>
            <person name="Vidigal T.H.D.A."/>
            <person name="Brescovit A.D."/>
            <person name="Santos A.J."/>
        </authorList>
    </citation>
    <scope>NUCLEOTIDE SEQUENCE</scope>
    <source>
        <tissue evidence="1">Shoot tissue taken approximately 20 cm above the soil surface</tissue>
    </source>
</reference>